<evidence type="ECO:0000313" key="1">
    <source>
        <dbReference type="EMBL" id="RSX55888.1"/>
    </source>
</evidence>
<protein>
    <recommendedName>
        <fullName evidence="3">HipA-like C-terminal domain-containing protein</fullName>
    </recommendedName>
</protein>
<organism evidence="1 2">
    <name type="scientific">Bifidobacterium dolichotidis</name>
    <dbReference type="NCBI Taxonomy" id="2306976"/>
    <lineage>
        <taxon>Bacteria</taxon>
        <taxon>Bacillati</taxon>
        <taxon>Actinomycetota</taxon>
        <taxon>Actinomycetes</taxon>
        <taxon>Bifidobacteriales</taxon>
        <taxon>Bifidobacteriaceae</taxon>
        <taxon>Bifidobacterium</taxon>
    </lineage>
</organism>
<dbReference type="RefSeq" id="WP_125963062.1">
    <property type="nucleotide sequence ID" value="NZ_QXGM01000001.1"/>
</dbReference>
<evidence type="ECO:0008006" key="3">
    <source>
        <dbReference type="Google" id="ProtNLM"/>
    </source>
</evidence>
<dbReference type="CDD" id="cd17792">
    <property type="entry name" value="CtkA"/>
    <property type="match status" value="1"/>
</dbReference>
<sequence length="315" mass="35651">MAWLVDFESVPQSDRFYYGTVGRKVGIQWHTNYWALQYPALASHKGTKPDQHYTTAPLSEFLSSHLYRQLGIAVQDTVLGLRDGRVVCACKDVATTGEHLIEFKKLRNTLSDTLEVFVERPSYGSGVVLTDVIAALHHIPQFMDMPEVRHRFWDMFVIDAFTHNTKRNNMNWGLLAHSNGTFSLAPVYGNACSFSYQQSLDAIDQIANDDQAIKQEALDVKSVYTTDAGAPIQALQYITGTDNTDCIAALDRFIERYDSDTFQQVMQSIPTTSLGVPVITDAYRRFQTAVLEYRLNRVLVPAWKQHHSADLIDTY</sequence>
<reference evidence="1 2" key="1">
    <citation type="submission" date="2018-09" db="EMBL/GenBank/DDBJ databases">
        <title>Characterization of the phylogenetic diversity of five novel species belonging to the genus Bifidobacterium.</title>
        <authorList>
            <person name="Lugli G.A."/>
            <person name="Duranti S."/>
            <person name="Milani C."/>
        </authorList>
    </citation>
    <scope>NUCLEOTIDE SEQUENCE [LARGE SCALE GENOMIC DNA]</scope>
    <source>
        <strain evidence="1 2">2036B</strain>
    </source>
</reference>
<dbReference type="Gene3D" id="1.10.1070.20">
    <property type="match status" value="1"/>
</dbReference>
<dbReference type="Proteomes" id="UP000287609">
    <property type="component" value="Unassembled WGS sequence"/>
</dbReference>
<evidence type="ECO:0000313" key="2">
    <source>
        <dbReference type="Proteomes" id="UP000287609"/>
    </source>
</evidence>
<gene>
    <name evidence="1" type="ORF">D2E26_0451</name>
</gene>
<dbReference type="OrthoDB" id="9805913at2"/>
<dbReference type="EMBL" id="QXGM01000001">
    <property type="protein sequence ID" value="RSX55888.1"/>
    <property type="molecule type" value="Genomic_DNA"/>
</dbReference>
<name>A0A430FSP3_9BIFI</name>
<accession>A0A430FSP3</accession>
<proteinExistence type="predicted"/>
<keyword evidence="2" id="KW-1185">Reference proteome</keyword>
<dbReference type="Gene3D" id="3.30.200.120">
    <property type="match status" value="1"/>
</dbReference>
<comment type="caution">
    <text evidence="1">The sequence shown here is derived from an EMBL/GenBank/DDBJ whole genome shotgun (WGS) entry which is preliminary data.</text>
</comment>
<dbReference type="AlphaFoldDB" id="A0A430FSP3"/>